<reference evidence="1 2" key="1">
    <citation type="submission" date="2015-08" db="EMBL/GenBank/DDBJ databases">
        <title>Next Generation Sequencing and Analysis of the Genome of Puccinia sorghi L Schw, the Causal Agent of Maize Common Rust.</title>
        <authorList>
            <person name="Rochi L."/>
            <person name="Burguener G."/>
            <person name="Darino M."/>
            <person name="Turjanski A."/>
            <person name="Kreff E."/>
            <person name="Dieguez M.J."/>
            <person name="Sacco F."/>
        </authorList>
    </citation>
    <scope>NUCLEOTIDE SEQUENCE [LARGE SCALE GENOMIC DNA]</scope>
    <source>
        <strain evidence="1 2">RO10H11247</strain>
    </source>
</reference>
<dbReference type="VEuPathDB" id="FungiDB:VP01_2997g2"/>
<dbReference type="STRING" id="27349.A0A0L6V0I7"/>
<keyword evidence="2" id="KW-1185">Reference proteome</keyword>
<accession>A0A0L6V0I7</accession>
<dbReference type="Proteomes" id="UP000037035">
    <property type="component" value="Unassembled WGS sequence"/>
</dbReference>
<comment type="caution">
    <text evidence="1">The sequence shown here is derived from an EMBL/GenBank/DDBJ whole genome shotgun (WGS) entry which is preliminary data.</text>
</comment>
<dbReference type="EMBL" id="LAVV01007942">
    <property type="protein sequence ID" value="KNZ54259.1"/>
    <property type="molecule type" value="Genomic_DNA"/>
</dbReference>
<evidence type="ECO:0000313" key="2">
    <source>
        <dbReference type="Proteomes" id="UP000037035"/>
    </source>
</evidence>
<name>A0A0L6V0I7_9BASI</name>
<protein>
    <submittedName>
        <fullName evidence="1">Uncharacterized protein</fullName>
    </submittedName>
</protein>
<dbReference type="AlphaFoldDB" id="A0A0L6V0I7"/>
<proteinExistence type="predicted"/>
<organism evidence="1 2">
    <name type="scientific">Puccinia sorghi</name>
    <dbReference type="NCBI Taxonomy" id="27349"/>
    <lineage>
        <taxon>Eukaryota</taxon>
        <taxon>Fungi</taxon>
        <taxon>Dikarya</taxon>
        <taxon>Basidiomycota</taxon>
        <taxon>Pucciniomycotina</taxon>
        <taxon>Pucciniomycetes</taxon>
        <taxon>Pucciniales</taxon>
        <taxon>Pucciniaceae</taxon>
        <taxon>Puccinia</taxon>
    </lineage>
</organism>
<gene>
    <name evidence="1" type="ORF">VP01_2997g2</name>
</gene>
<sequence>MCITFLDHMASLAPFKDTMKSQIDSVLLWYIASPTDELPNISLLKVMMASENFATWVDNVFTSKQSDLLPTDFHSCLQISEGYLGSYKIFEIL</sequence>
<evidence type="ECO:0000313" key="1">
    <source>
        <dbReference type="EMBL" id="KNZ54259.1"/>
    </source>
</evidence>